<evidence type="ECO:0000313" key="3">
    <source>
        <dbReference type="Proteomes" id="UP000000549"/>
    </source>
</evidence>
<gene>
    <name evidence="2" type="ordered locus">MS53_0649</name>
</gene>
<keyword evidence="1" id="KW-0732">Signal</keyword>
<accession>Q4A5B5</accession>
<name>Q4A5B5_MYCS5</name>
<dbReference type="KEGG" id="msy:MS53_0649"/>
<evidence type="ECO:0000313" key="2">
    <source>
        <dbReference type="EMBL" id="AAZ44056.1"/>
    </source>
</evidence>
<dbReference type="HOGENOM" id="CLU_675826_0_0_14"/>
<dbReference type="STRING" id="262723.MS53_0649"/>
<proteinExistence type="predicted"/>
<dbReference type="AlphaFoldDB" id="Q4A5B5"/>
<reference evidence="2 3" key="1">
    <citation type="journal article" date="2005" name="J. Bacteriol.">
        <title>Swine and poultry pathogens: the complete genome sequences of two strains of Mycoplasma hyopneumoniae and a strain of Mycoplasma synoviae.</title>
        <authorList>
            <person name="Vasconcelos A.T."/>
            <person name="Ferreira H.B."/>
            <person name="Bizarro C.V."/>
            <person name="Bonatto S.L."/>
            <person name="Carvalho M.O."/>
            <person name="Pinto P.M."/>
            <person name="Almeida D.F."/>
            <person name="Almeida L.G."/>
            <person name="Almeida R."/>
            <person name="Alves-Filho L."/>
            <person name="Assuncao E.N."/>
            <person name="Azevedo V.A."/>
            <person name="Bogo M.R."/>
            <person name="Brigido M.M."/>
            <person name="Brocchi M."/>
            <person name="Burity H.A."/>
            <person name="Camargo A.A."/>
            <person name="Camargo S.S."/>
            <person name="Carepo M.S."/>
            <person name="Carraro D.M."/>
            <person name="de Mattos Cascardo J.C."/>
            <person name="Castro L.A."/>
            <person name="Cavalcanti G."/>
            <person name="Chemale G."/>
            <person name="Collevatti R.G."/>
            <person name="Cunha C.W."/>
            <person name="Dallagiovanna B."/>
            <person name="Dambros B.P."/>
            <person name="Dellagostin O.A."/>
            <person name="Falcao C."/>
            <person name="Fantinatti-Garboggini F."/>
            <person name="Felipe M.S."/>
            <person name="Fiorentin L."/>
            <person name="Franco G.R."/>
            <person name="Freitas N.S."/>
            <person name="Frias D."/>
            <person name="Grangeiro T.B."/>
            <person name="Grisard E.C."/>
            <person name="Guimaraes C.T."/>
            <person name="Hungria M."/>
            <person name="Jardim S.N."/>
            <person name="Krieger M.A."/>
            <person name="Laurino J.P."/>
            <person name="Lima L.F."/>
            <person name="Lopes M.I."/>
            <person name="Loreto E.L."/>
            <person name="Madeira H.M."/>
            <person name="Manfio G.P."/>
            <person name="Maranhao A.Q."/>
            <person name="Martinkovics C.T."/>
            <person name="Medeiros S.R."/>
            <person name="Moreira M.A."/>
            <person name="Neiva M."/>
            <person name="Ramalho-Neto C.E."/>
            <person name="Nicolas M.F."/>
            <person name="Oliveira S.C."/>
            <person name="Paixao R.F."/>
            <person name="Pedrosa F.O."/>
            <person name="Pena S.D."/>
            <person name="Pereira M."/>
            <person name="Pereira-Ferrari L."/>
            <person name="Piffer I."/>
            <person name="Pinto L.S."/>
            <person name="Potrich D.P."/>
            <person name="Salim A.C."/>
            <person name="Santos F.R."/>
            <person name="Schmitt R."/>
            <person name="Schneider M.P."/>
            <person name="Schrank A."/>
            <person name="Schrank I.S."/>
            <person name="Schuck A.F."/>
            <person name="Seuanez H.N."/>
            <person name="Silva D.W."/>
            <person name="Silva R."/>
            <person name="Silva S.C."/>
            <person name="Soares C.M."/>
            <person name="Souza K.R."/>
            <person name="Souza R.C."/>
            <person name="Staats C.C."/>
            <person name="Steffens M.B."/>
            <person name="Teixeira S.M."/>
            <person name="Urmenyi T.P."/>
            <person name="Vainstein M.H."/>
            <person name="Zuccherato L.W."/>
            <person name="Simpson A.J."/>
            <person name="Zaha A."/>
        </authorList>
    </citation>
    <scope>NUCLEOTIDE SEQUENCE [LARGE SCALE GENOMIC DNA]</scope>
    <source>
        <strain evidence="2 3">53</strain>
    </source>
</reference>
<dbReference type="EMBL" id="AE017245">
    <property type="protein sequence ID" value="AAZ44056.1"/>
    <property type="molecule type" value="Genomic_DNA"/>
</dbReference>
<dbReference type="NCBIfam" id="NF045954">
    <property type="entry name" value="MAG1430_dom"/>
    <property type="match status" value="1"/>
</dbReference>
<keyword evidence="3" id="KW-1185">Reference proteome</keyword>
<protein>
    <submittedName>
        <fullName evidence="2">Uncharacterized protein</fullName>
    </submittedName>
</protein>
<dbReference type="Proteomes" id="UP000000549">
    <property type="component" value="Chromosome"/>
</dbReference>
<sequence>MKKLKFKYKLILLLLSATATLSATVGVSVLAFSKVQNTKEVNRIYYQEQNINTIGGSVVTLDNFVFNASARVKNYYANSFSNHRIYNSANSGYDSTPNYWSKLLTFSKAPTLAELQSKDFTLMTPDGIFLNYYLGAFQISFDSFSDELNGTLYLQVTLTSKTNPANVITKVFEASGFKKVSEDSGDLNLRNLLSFNSVNLNFTYLDSFKNLDDFKAQYTSGAATEKLSMIQSAFNFETSTVASVDFLNSSLVFDDNNDLKFNLRLTANVPMAIPTNLDQKVPLDNIYLDITTQSYSLLKDYFAAKAVGDKLSFATDGLDKYTIEDIKKSFDLLGANYALLNVNNLPVEYNLKFIEIPFLNPERNEYEFIYNLYLKSAPSQLVYTAKLSLPKTALKAEEEKASEPQQN</sequence>
<evidence type="ECO:0000256" key="1">
    <source>
        <dbReference type="SAM" id="SignalP"/>
    </source>
</evidence>
<feature type="signal peptide" evidence="1">
    <location>
        <begin position="1"/>
        <end position="22"/>
    </location>
</feature>
<feature type="chain" id="PRO_5004235324" evidence="1">
    <location>
        <begin position="23"/>
        <end position="407"/>
    </location>
</feature>
<organism evidence="2 3">
    <name type="scientific">Mycoplasmopsis synoviae (strain 53)</name>
    <name type="common">Mycoplasma synoviae</name>
    <dbReference type="NCBI Taxonomy" id="262723"/>
    <lineage>
        <taxon>Bacteria</taxon>
        <taxon>Bacillati</taxon>
        <taxon>Mycoplasmatota</taxon>
        <taxon>Mycoplasmoidales</taxon>
        <taxon>Metamycoplasmataceae</taxon>
        <taxon>Mycoplasmopsis</taxon>
    </lineage>
</organism>
<dbReference type="RefSeq" id="WP_011283785.1">
    <property type="nucleotide sequence ID" value="NC_007294.1"/>
</dbReference>